<dbReference type="AlphaFoldDB" id="X1BKM7"/>
<evidence type="ECO:0000313" key="1">
    <source>
        <dbReference type="EMBL" id="GAG72666.1"/>
    </source>
</evidence>
<accession>X1BKM7</accession>
<dbReference type="EMBL" id="BART01003170">
    <property type="protein sequence ID" value="GAG72666.1"/>
    <property type="molecule type" value="Genomic_DNA"/>
</dbReference>
<organism evidence="1">
    <name type="scientific">marine sediment metagenome</name>
    <dbReference type="NCBI Taxonomy" id="412755"/>
    <lineage>
        <taxon>unclassified sequences</taxon>
        <taxon>metagenomes</taxon>
        <taxon>ecological metagenomes</taxon>
    </lineage>
</organism>
<sequence length="72" mass="8169">MLTEGNVLYRCRCCYCLVEPGAPPEYPSVCPLDEGGCGRTTEPTDDDEWTVFEVAYFKYDPVGNRMVFEGYL</sequence>
<gene>
    <name evidence="1" type="ORF">S01H4_08976</name>
</gene>
<reference evidence="1" key="1">
    <citation type="journal article" date="2014" name="Front. Microbiol.">
        <title>High frequency of phylogenetically diverse reductive dehalogenase-homologous genes in deep subseafloor sedimentary metagenomes.</title>
        <authorList>
            <person name="Kawai M."/>
            <person name="Futagami T."/>
            <person name="Toyoda A."/>
            <person name="Takaki Y."/>
            <person name="Nishi S."/>
            <person name="Hori S."/>
            <person name="Arai W."/>
            <person name="Tsubouchi T."/>
            <person name="Morono Y."/>
            <person name="Uchiyama I."/>
            <person name="Ito T."/>
            <person name="Fujiyama A."/>
            <person name="Inagaki F."/>
            <person name="Takami H."/>
        </authorList>
    </citation>
    <scope>NUCLEOTIDE SEQUENCE</scope>
    <source>
        <strain evidence="1">Expedition CK06-06</strain>
    </source>
</reference>
<comment type="caution">
    <text evidence="1">The sequence shown here is derived from an EMBL/GenBank/DDBJ whole genome shotgun (WGS) entry which is preliminary data.</text>
</comment>
<protein>
    <submittedName>
        <fullName evidence="1">Uncharacterized protein</fullName>
    </submittedName>
</protein>
<name>X1BKM7_9ZZZZ</name>
<proteinExistence type="predicted"/>